<feature type="domain" description="WASH complex subunit 7 central" evidence="1">
    <location>
        <begin position="580"/>
        <end position="921"/>
    </location>
</feature>
<dbReference type="GO" id="GO:0007032">
    <property type="term" value="P:endosome organization"/>
    <property type="evidence" value="ECO:0007669"/>
    <property type="project" value="TreeGrafter"/>
</dbReference>
<dbReference type="Pfam" id="PF14746">
    <property type="entry name" value="WASH-7_C"/>
    <property type="match status" value="1"/>
</dbReference>
<proteinExistence type="predicted"/>
<sequence length="1121" mass="129208">MWYDGMGEKNMDTLHNSVAEAVLRHYGRFVEDQSKYVHKQKESWTRLDSLRNLLDAKWQPREDASLLAIVDSSNKVLDKVVVVFSVLVLEVEDLYEHAEKNVIQHILFYGERCDEDVAQEEAEIMVSKLLPKLQELMSITSRAYTLIVQLVQQMTAFFSSKELLSVVDSHLPTLLDSIGKLLFLLVLVDEIFANQNTLSSHWTHYRHSVASAIHNHSKFAFNADELKRLNKFLGELDENLLSGKCFSKCQNLQLDGKLNIQKNSQLAEKFNSYLKSSLTNLDSRPPDMITQRRSVEVFATYVFSISLFGGTDKKLFKLFWEVSKKHHAAALCGTILWLPDVFLVRNLQHITKQMLDKKTIEAVASGRQLFITQTTSNLAKELAMYSALTCKWINNFEIILKQIINSMDYTHLTDMLLQGIQLMSRMKRLTVLLINLHGFAGQPMSKGSALILCKFVEIIKGIEFMYQRHNVTISKHLSQIVHQLCYRALLVIVATKKKLFRDKKYMEKVDTLSSLVTAERALDGPPTVVRLIVANLAISLTNNQHTFSDEDSTNLNKIMTCLQQVQNLQKIVDKLSKCEFIYWHKVVLPIYFDRLRDTKLDLQRIIYMMNAAQDSKFDGCLINHIDDANQLLQRVDEQLLHYVDTKLVNALCQDIETNLRLQIHSHLRNDESNLKKLNCELTDLSNIESFFLFHSYVHLKSKVESYLQRTFYDLTTVALHDWRTYGEMRSLAKHKYRLITVEDNLPSQTLEQGLDVLEIMRNIHIFVSKYMYNLNNQIFVESSSNNKHLNTINIRHVANSIRTHGTGIMNTTVNFTYQFLRKKLDILSQFLYDDHIKSKLLKESNFYQENRNQLHFKYPYERAVKLNKDIQSLGTVDGLSYMDKFRILITHIGNALGYVRMIRSGGLHCCSNAISFIPDIEHLVKFNEIAVEENATECSREASTGLDRVVTSLARNLTEGTEYFKLLVDVFAPVFQDAKNSHLRNFHMIVPALTVNFCRTSVSSKERLSKKSKEGAAFTDDGFAMGIAYMLQVINLNNEFDSLRWFESVGAEHRSVRTVAEKKWAASTNDDKLQQTLKLTLKRIHLDQQEFNLIYCSLSSARIFFQDSSKVQNQENKTGDN</sequence>
<keyword evidence="5" id="KW-1185">Reference proteome</keyword>
<organism evidence="4 5">
    <name type="scientific">Laodelphax striatellus</name>
    <name type="common">Small brown planthopper</name>
    <name type="synonym">Delphax striatella</name>
    <dbReference type="NCBI Taxonomy" id="195883"/>
    <lineage>
        <taxon>Eukaryota</taxon>
        <taxon>Metazoa</taxon>
        <taxon>Ecdysozoa</taxon>
        <taxon>Arthropoda</taxon>
        <taxon>Hexapoda</taxon>
        <taxon>Insecta</taxon>
        <taxon>Pterygota</taxon>
        <taxon>Neoptera</taxon>
        <taxon>Paraneoptera</taxon>
        <taxon>Hemiptera</taxon>
        <taxon>Auchenorrhyncha</taxon>
        <taxon>Fulgoroidea</taxon>
        <taxon>Delphacidae</taxon>
        <taxon>Criomorphinae</taxon>
        <taxon>Laodelphax</taxon>
    </lineage>
</organism>
<evidence type="ECO:0000313" key="5">
    <source>
        <dbReference type="Proteomes" id="UP000291343"/>
    </source>
</evidence>
<dbReference type="InterPro" id="IPR028191">
    <property type="entry name" value="WASH-4_N"/>
</dbReference>
<evidence type="ECO:0000259" key="3">
    <source>
        <dbReference type="Pfam" id="PF14746"/>
    </source>
</evidence>
<dbReference type="InParanoid" id="A0A482WKB6"/>
<evidence type="ECO:0000313" key="4">
    <source>
        <dbReference type="EMBL" id="RZF33686.1"/>
    </source>
</evidence>
<dbReference type="Pfam" id="PF14745">
    <property type="entry name" value="WASH-4_N"/>
    <property type="match status" value="1"/>
</dbReference>
<dbReference type="GO" id="GO:0071203">
    <property type="term" value="C:WASH complex"/>
    <property type="evidence" value="ECO:0007669"/>
    <property type="project" value="InterPro"/>
</dbReference>
<feature type="domain" description="WASH complex subunit 7 C-terminal" evidence="3">
    <location>
        <begin position="941"/>
        <end position="1106"/>
    </location>
</feature>
<evidence type="ECO:0000259" key="1">
    <source>
        <dbReference type="Pfam" id="PF14744"/>
    </source>
</evidence>
<dbReference type="AlphaFoldDB" id="A0A482WKB6"/>
<reference evidence="4 5" key="1">
    <citation type="journal article" date="2017" name="Gigascience">
        <title>Genome sequence of the small brown planthopper, Laodelphax striatellus.</title>
        <authorList>
            <person name="Zhu J."/>
            <person name="Jiang F."/>
            <person name="Wang X."/>
            <person name="Yang P."/>
            <person name="Bao Y."/>
            <person name="Zhao W."/>
            <person name="Wang W."/>
            <person name="Lu H."/>
            <person name="Wang Q."/>
            <person name="Cui N."/>
            <person name="Li J."/>
            <person name="Chen X."/>
            <person name="Luo L."/>
            <person name="Yu J."/>
            <person name="Kang L."/>
            <person name="Cui F."/>
        </authorList>
    </citation>
    <scope>NUCLEOTIDE SEQUENCE [LARGE SCALE GENOMIC DNA]</scope>
    <source>
        <strain evidence="4">Lst14</strain>
    </source>
</reference>
<dbReference type="InterPro" id="IPR028282">
    <property type="entry name" value="WASH-7_central"/>
</dbReference>
<protein>
    <recommendedName>
        <fullName evidence="6">WASH complex subunit 4</fullName>
    </recommendedName>
</protein>
<evidence type="ECO:0000259" key="2">
    <source>
        <dbReference type="Pfam" id="PF14745"/>
    </source>
</evidence>
<dbReference type="Pfam" id="PF14744">
    <property type="entry name" value="WASH-7_mid"/>
    <property type="match status" value="1"/>
</dbReference>
<accession>A0A482WKB6</accession>
<dbReference type="Proteomes" id="UP000291343">
    <property type="component" value="Unassembled WGS sequence"/>
</dbReference>
<evidence type="ECO:0008006" key="6">
    <source>
        <dbReference type="Google" id="ProtNLM"/>
    </source>
</evidence>
<dbReference type="EMBL" id="QKKF02033617">
    <property type="protein sequence ID" value="RZF33686.1"/>
    <property type="molecule type" value="Genomic_DNA"/>
</dbReference>
<gene>
    <name evidence="4" type="ORF">LSTR_LSTR007064</name>
</gene>
<dbReference type="OrthoDB" id="10261210at2759"/>
<dbReference type="STRING" id="195883.A0A482WKB6"/>
<feature type="domain" description="WASH complex subunit 4 N-terminal" evidence="2">
    <location>
        <begin position="27"/>
        <end position="578"/>
    </location>
</feature>
<comment type="caution">
    <text evidence="4">The sequence shown here is derived from an EMBL/GenBank/DDBJ whole genome shotgun (WGS) entry which is preliminary data.</text>
</comment>
<dbReference type="PANTHER" id="PTHR31409:SF0">
    <property type="entry name" value="WASH COMPLEX SUBUNIT 4"/>
    <property type="match status" value="1"/>
</dbReference>
<dbReference type="PANTHER" id="PTHR31409">
    <property type="entry name" value="WASH COMPLEX SUBUNIT 4"/>
    <property type="match status" value="1"/>
</dbReference>
<dbReference type="FunCoup" id="A0A482WKB6">
    <property type="interactions" value="1895"/>
</dbReference>
<dbReference type="GO" id="GO:0005768">
    <property type="term" value="C:endosome"/>
    <property type="evidence" value="ECO:0007669"/>
    <property type="project" value="TreeGrafter"/>
</dbReference>
<dbReference type="GO" id="GO:0016197">
    <property type="term" value="P:endosomal transport"/>
    <property type="evidence" value="ECO:0007669"/>
    <property type="project" value="TreeGrafter"/>
</dbReference>
<name>A0A482WKB6_LAOST</name>
<dbReference type="InterPro" id="IPR027307">
    <property type="entry name" value="WASH7"/>
</dbReference>
<dbReference type="InterPro" id="IPR028283">
    <property type="entry name" value="WASH-7_C"/>
</dbReference>